<dbReference type="Proteomes" id="UP000638849">
    <property type="component" value="Unassembled WGS sequence"/>
</dbReference>
<name>A0ABS0R6U0_9ACTN</name>
<sequence length="83" mass="8997">MNNQPVTIGRIVHYVARGSADGRYPSTCRAAIVTAVDHGQPALAVFSPEGLFFSDPLPHADAEPLTGGTWHWPTTHQDSHRHA</sequence>
<feature type="region of interest" description="Disordered" evidence="1">
    <location>
        <begin position="63"/>
        <end position="83"/>
    </location>
</feature>
<organism evidence="2 3">
    <name type="scientific">Streptomyces javensis</name>
    <dbReference type="NCBI Taxonomy" id="114698"/>
    <lineage>
        <taxon>Bacteria</taxon>
        <taxon>Bacillati</taxon>
        <taxon>Actinomycetota</taxon>
        <taxon>Actinomycetes</taxon>
        <taxon>Kitasatosporales</taxon>
        <taxon>Streptomycetaceae</taxon>
        <taxon>Streptomyces</taxon>
        <taxon>Streptomyces violaceusniger group</taxon>
    </lineage>
</organism>
<gene>
    <name evidence="2" type="ORF">JBF12_08450</name>
</gene>
<comment type="caution">
    <text evidence="2">The sequence shown here is derived from an EMBL/GenBank/DDBJ whole genome shotgun (WGS) entry which is preliminary data.</text>
</comment>
<reference evidence="2 3" key="1">
    <citation type="submission" date="2020-12" db="EMBL/GenBank/DDBJ databases">
        <authorList>
            <person name="Kusuma A.B."/>
            <person name="Nouioui I."/>
            <person name="Goodfellow M."/>
        </authorList>
    </citation>
    <scope>NUCLEOTIDE SEQUENCE [LARGE SCALE GENOMIC DNA]</scope>
    <source>
        <strain evidence="2 3">DSM 41764</strain>
    </source>
</reference>
<dbReference type="RefSeq" id="WP_198276215.1">
    <property type="nucleotide sequence ID" value="NZ_BAAAIF010000018.1"/>
</dbReference>
<evidence type="ECO:0000313" key="3">
    <source>
        <dbReference type="Proteomes" id="UP000638849"/>
    </source>
</evidence>
<proteinExistence type="predicted"/>
<evidence type="ECO:0000256" key="1">
    <source>
        <dbReference type="SAM" id="MobiDB-lite"/>
    </source>
</evidence>
<dbReference type="EMBL" id="JAEEAQ010000052">
    <property type="protein sequence ID" value="MBI0313020.1"/>
    <property type="molecule type" value="Genomic_DNA"/>
</dbReference>
<keyword evidence="3" id="KW-1185">Reference proteome</keyword>
<protein>
    <submittedName>
        <fullName evidence="2">Uncharacterized protein</fullName>
    </submittedName>
</protein>
<accession>A0ABS0R6U0</accession>
<evidence type="ECO:0000313" key="2">
    <source>
        <dbReference type="EMBL" id="MBI0313020.1"/>
    </source>
</evidence>